<comment type="subcellular location">
    <subcellularLocation>
        <location evidence="1">Nucleus</location>
    </subcellularLocation>
</comment>
<dbReference type="InterPro" id="IPR016024">
    <property type="entry name" value="ARM-type_fold"/>
</dbReference>
<dbReference type="PANTHER" id="PTHR14222">
    <property type="entry name" value="CONDENSIN"/>
    <property type="match status" value="1"/>
</dbReference>
<reference evidence="9" key="1">
    <citation type="submission" date="2022-03" db="EMBL/GenBank/DDBJ databases">
        <authorList>
            <person name="Martin H S."/>
        </authorList>
    </citation>
    <scope>NUCLEOTIDE SEQUENCE</scope>
</reference>
<evidence type="ECO:0000256" key="7">
    <source>
        <dbReference type="SAM" id="MobiDB-lite"/>
    </source>
</evidence>
<keyword evidence="3" id="KW-0498">Mitosis</keyword>
<keyword evidence="5" id="KW-0131">Cell cycle</keyword>
<sequence>MCHSSVMQSKLFPVPFSPVRLNALLALTDVCVRWVTVFIATLKAGAGCGRMCHSSVMQSKLFPVPFSPVRLNALLALTDVCVRWVTVFIATLKAGAACGRMCHSSVMQSKLFPVPFSPVRLNALLALTDVCVRWVTVFIATLKAGAACGRMCHSSVMQSKLFPVPFSPARLNALLALTDVCVRWVTVFIATLKAGAACGRMCHSSVMQSKLFPVPFSPVRLNALLALTDVCVRYTCIVEPLLDSVCQCVNVETVPPLRRAAARALTRLLLAGYLRLRTPLYYRYCALLADEDHDVREPAEYYVSSCLTSDSIYHHFVDCILHYNGEDAEPISFDARQLIYDVMLQRLSLVQKLNVQCRLAREVLEHAADVTDEKGGEGELPPALHAALLDTITLLCGPRMRLPKKPQTTGDMADIDDLQERVTTNIVSHKMKRTVAEVLVPAVLRLYARMRPHGGQLAAYLVRIATDLLNDYRQEIEELIDNDEELVRRVQHFQQTIGLEPSFGNARNLVTASAPPDPDTPRAQRRRAPRGGRESPRKRPLRI</sequence>
<evidence type="ECO:0000313" key="9">
    <source>
        <dbReference type="EMBL" id="CAH2076403.1"/>
    </source>
</evidence>
<dbReference type="InterPro" id="IPR032682">
    <property type="entry name" value="Cnd1_C"/>
</dbReference>
<proteinExistence type="predicted"/>
<keyword evidence="6" id="KW-0175">Coiled coil</keyword>
<dbReference type="Pfam" id="PF12717">
    <property type="entry name" value="Cnd1"/>
    <property type="match status" value="1"/>
</dbReference>
<evidence type="ECO:0000256" key="1">
    <source>
        <dbReference type="ARBA" id="ARBA00004123"/>
    </source>
</evidence>
<feature type="non-terminal residue" evidence="9">
    <location>
        <position position="1"/>
    </location>
</feature>
<evidence type="ECO:0000259" key="8">
    <source>
        <dbReference type="Pfam" id="PF12717"/>
    </source>
</evidence>
<keyword evidence="10" id="KW-1185">Reference proteome</keyword>
<organism evidence="9 10">
    <name type="scientific">Iphiclides podalirius</name>
    <name type="common">scarce swallowtail</name>
    <dbReference type="NCBI Taxonomy" id="110791"/>
    <lineage>
        <taxon>Eukaryota</taxon>
        <taxon>Metazoa</taxon>
        <taxon>Ecdysozoa</taxon>
        <taxon>Arthropoda</taxon>
        <taxon>Hexapoda</taxon>
        <taxon>Insecta</taxon>
        <taxon>Pterygota</taxon>
        <taxon>Neoptera</taxon>
        <taxon>Endopterygota</taxon>
        <taxon>Lepidoptera</taxon>
        <taxon>Glossata</taxon>
        <taxon>Ditrysia</taxon>
        <taxon>Papilionoidea</taxon>
        <taxon>Papilionidae</taxon>
        <taxon>Papilioninae</taxon>
        <taxon>Iphiclides</taxon>
    </lineage>
</organism>
<dbReference type="InterPro" id="IPR026971">
    <property type="entry name" value="CND1/NCAPD3"/>
</dbReference>
<feature type="domain" description="Condensin complex subunit 1 C-terminal" evidence="8">
    <location>
        <begin position="219"/>
        <end position="344"/>
    </location>
</feature>
<protein>
    <recommendedName>
        <fullName evidence="8">Condensin complex subunit 1 C-terminal domain-containing protein</fullName>
    </recommendedName>
</protein>
<accession>A0ABN8J5K1</accession>
<evidence type="ECO:0000256" key="4">
    <source>
        <dbReference type="ARBA" id="ARBA00023242"/>
    </source>
</evidence>
<evidence type="ECO:0000313" key="10">
    <source>
        <dbReference type="Proteomes" id="UP000837857"/>
    </source>
</evidence>
<dbReference type="SUPFAM" id="SSF48371">
    <property type="entry name" value="ARM repeat"/>
    <property type="match status" value="1"/>
</dbReference>
<evidence type="ECO:0000256" key="3">
    <source>
        <dbReference type="ARBA" id="ARBA00022776"/>
    </source>
</evidence>
<gene>
    <name evidence="9" type="ORF">IPOD504_LOCUS17271</name>
</gene>
<evidence type="ECO:0000256" key="2">
    <source>
        <dbReference type="ARBA" id="ARBA00022618"/>
    </source>
</evidence>
<dbReference type="EMBL" id="OW152821">
    <property type="protein sequence ID" value="CAH2076403.1"/>
    <property type="molecule type" value="Genomic_DNA"/>
</dbReference>
<name>A0ABN8J5K1_9NEOP</name>
<keyword evidence="4" id="KW-0539">Nucleus</keyword>
<feature type="region of interest" description="Disordered" evidence="7">
    <location>
        <begin position="505"/>
        <end position="543"/>
    </location>
</feature>
<feature type="coiled-coil region" evidence="6">
    <location>
        <begin position="462"/>
        <end position="489"/>
    </location>
</feature>
<dbReference type="PANTHER" id="PTHR14222:SF1">
    <property type="entry name" value="CONDENSIN-2 COMPLEX SUBUNIT D3"/>
    <property type="match status" value="1"/>
</dbReference>
<keyword evidence="2" id="KW-0132">Cell division</keyword>
<evidence type="ECO:0000256" key="6">
    <source>
        <dbReference type="SAM" id="Coils"/>
    </source>
</evidence>
<dbReference type="Proteomes" id="UP000837857">
    <property type="component" value="Chromosome 9"/>
</dbReference>
<evidence type="ECO:0000256" key="5">
    <source>
        <dbReference type="ARBA" id="ARBA00023306"/>
    </source>
</evidence>